<evidence type="ECO:0000256" key="3">
    <source>
        <dbReference type="ARBA" id="ARBA00022692"/>
    </source>
</evidence>
<keyword evidence="11" id="KW-1185">Reference proteome</keyword>
<keyword evidence="9" id="KW-0732">Signal</keyword>
<dbReference type="HOGENOM" id="CLU_472784_0_0_1"/>
<evidence type="ECO:0008006" key="12">
    <source>
        <dbReference type="Google" id="ProtNLM"/>
    </source>
</evidence>
<evidence type="ECO:0000256" key="9">
    <source>
        <dbReference type="SAM" id="SignalP"/>
    </source>
</evidence>
<feature type="signal peptide" evidence="9">
    <location>
        <begin position="1"/>
        <end position="18"/>
    </location>
</feature>
<accession>D6WFL1</accession>
<evidence type="ECO:0000256" key="4">
    <source>
        <dbReference type="ARBA" id="ARBA00022989"/>
    </source>
</evidence>
<sequence>MLPAKVVSVLLLLTKVYTTRNQFDLNFGPVGPNECVDKIMEQYYIAPWIILLIDTDMQLPYPCIYQKTSQENFSKIIQRPADFYIITLANRSLENIFDLLQEFEIFDPRAHFLIILAEPYNPYIFQILAQYFIYKVVVITLDDDLITYDPFIYEDVNATGIEPTDLGKCATFDVSVNIFNKTLPLLWRNTTVLATYVTHFPYMWTLSNRPPSGQFYKLFEVVAQKMEFKTAFNAIEQTTNKPYNIMLNNNDFTLAVMFNYQILLESVSSKLVKIQKYSTRVLTTFTLCAFLIISTLIKSKLIDFFRTHTTECPINTLEDIMKNNLKCYVRAHIKELYRFHNIYSHYVLNCLELQDKSVLVNYLEIGKQVSIVKDSVFVLDTPDYLYLNHYFQKFLGFSDFNVPVLHCLKPKIKSEFLFAHFTKGYPLRDRFEEIILRMSSMGFMQKIMNVKYRYGNTTLSQNEILISKNITFHTISFCFYIWLMGIVVSTVAFFIEIISAKQQTK</sequence>
<keyword evidence="4 8" id="KW-1133">Transmembrane helix</keyword>
<evidence type="ECO:0000256" key="2">
    <source>
        <dbReference type="ARBA" id="ARBA00022475"/>
    </source>
</evidence>
<evidence type="ECO:0000313" key="11">
    <source>
        <dbReference type="Proteomes" id="UP000007266"/>
    </source>
</evidence>
<evidence type="ECO:0000256" key="1">
    <source>
        <dbReference type="ARBA" id="ARBA00004651"/>
    </source>
</evidence>
<proteinExistence type="predicted"/>
<keyword evidence="3 8" id="KW-0812">Transmembrane</keyword>
<evidence type="ECO:0000313" key="10">
    <source>
        <dbReference type="EMBL" id="EEZ99798.1"/>
    </source>
</evidence>
<keyword evidence="7" id="KW-0325">Glycoprotein</keyword>
<dbReference type="GO" id="GO:0005886">
    <property type="term" value="C:plasma membrane"/>
    <property type="evidence" value="ECO:0007669"/>
    <property type="project" value="UniProtKB-SubCell"/>
</dbReference>
<dbReference type="AlphaFoldDB" id="D6WFL1"/>
<keyword evidence="5 8" id="KW-0472">Membrane</keyword>
<evidence type="ECO:0000256" key="5">
    <source>
        <dbReference type="ARBA" id="ARBA00023136"/>
    </source>
</evidence>
<organism evidence="10 11">
    <name type="scientific">Tribolium castaneum</name>
    <name type="common">Red flour beetle</name>
    <dbReference type="NCBI Taxonomy" id="7070"/>
    <lineage>
        <taxon>Eukaryota</taxon>
        <taxon>Metazoa</taxon>
        <taxon>Ecdysozoa</taxon>
        <taxon>Arthropoda</taxon>
        <taxon>Hexapoda</taxon>
        <taxon>Insecta</taxon>
        <taxon>Pterygota</taxon>
        <taxon>Neoptera</taxon>
        <taxon>Endopterygota</taxon>
        <taxon>Coleoptera</taxon>
        <taxon>Polyphaga</taxon>
        <taxon>Cucujiformia</taxon>
        <taxon>Tenebrionidae</taxon>
        <taxon>Tenebrionidae incertae sedis</taxon>
        <taxon>Tribolium</taxon>
    </lineage>
</organism>
<dbReference type="Proteomes" id="UP000007266">
    <property type="component" value="Linkage group 3"/>
</dbReference>
<feature type="transmembrane region" description="Helical" evidence="8">
    <location>
        <begin position="479"/>
        <end position="498"/>
    </location>
</feature>
<keyword evidence="6" id="KW-0675">Receptor</keyword>
<reference evidence="10 11" key="2">
    <citation type="journal article" date="2010" name="Nucleic Acids Res.">
        <title>BeetleBase in 2010: revisions to provide comprehensive genomic information for Tribolium castaneum.</title>
        <authorList>
            <person name="Kim H.S."/>
            <person name="Murphy T."/>
            <person name="Xia J."/>
            <person name="Caragea D."/>
            <person name="Park Y."/>
            <person name="Beeman R.W."/>
            <person name="Lorenzen M.D."/>
            <person name="Butcher S."/>
            <person name="Manak J.R."/>
            <person name="Brown S.J."/>
        </authorList>
    </citation>
    <scope>GENOME REANNOTATION</scope>
    <source>
        <strain evidence="10 11">Georgia GA2</strain>
    </source>
</reference>
<feature type="chain" id="PRO_5003089276" description="Ionotropic glutamate receptor C-terminal domain-containing protein" evidence="9">
    <location>
        <begin position="19"/>
        <end position="505"/>
    </location>
</feature>
<evidence type="ECO:0000256" key="7">
    <source>
        <dbReference type="ARBA" id="ARBA00023180"/>
    </source>
</evidence>
<comment type="subcellular location">
    <subcellularLocation>
        <location evidence="1">Cell membrane</location>
        <topology evidence="1">Multi-pass membrane protein</topology>
    </subcellularLocation>
</comment>
<dbReference type="PANTHER" id="PTHR42643">
    <property type="entry name" value="IONOTROPIC RECEPTOR 20A-RELATED"/>
    <property type="match status" value="1"/>
</dbReference>
<evidence type="ECO:0000256" key="6">
    <source>
        <dbReference type="ARBA" id="ARBA00023170"/>
    </source>
</evidence>
<gene>
    <name evidence="10" type="primary">GLEAN_02578</name>
    <name evidence="10" type="ORF">TcasGA2_TC002578</name>
</gene>
<dbReference type="PANTHER" id="PTHR42643:SF30">
    <property type="entry name" value="IONOTROPIC RECEPTOR 40A-RELATED"/>
    <property type="match status" value="1"/>
</dbReference>
<reference evidence="10 11" key="1">
    <citation type="journal article" date="2008" name="Nature">
        <title>The genome of the model beetle and pest Tribolium castaneum.</title>
        <authorList>
            <consortium name="Tribolium Genome Sequencing Consortium"/>
            <person name="Richards S."/>
            <person name="Gibbs R.A."/>
            <person name="Weinstock G.M."/>
            <person name="Brown S.J."/>
            <person name="Denell R."/>
            <person name="Beeman R.W."/>
            <person name="Gibbs R."/>
            <person name="Beeman R.W."/>
            <person name="Brown S.J."/>
            <person name="Bucher G."/>
            <person name="Friedrich M."/>
            <person name="Grimmelikhuijzen C.J."/>
            <person name="Klingler M."/>
            <person name="Lorenzen M."/>
            <person name="Richards S."/>
            <person name="Roth S."/>
            <person name="Schroder R."/>
            <person name="Tautz D."/>
            <person name="Zdobnov E.M."/>
            <person name="Muzny D."/>
            <person name="Gibbs R.A."/>
            <person name="Weinstock G.M."/>
            <person name="Attaway T."/>
            <person name="Bell S."/>
            <person name="Buhay C.J."/>
            <person name="Chandrabose M.N."/>
            <person name="Chavez D."/>
            <person name="Clerk-Blankenburg K.P."/>
            <person name="Cree A."/>
            <person name="Dao M."/>
            <person name="Davis C."/>
            <person name="Chacko J."/>
            <person name="Dinh H."/>
            <person name="Dugan-Rocha S."/>
            <person name="Fowler G."/>
            <person name="Garner T.T."/>
            <person name="Garnes J."/>
            <person name="Gnirke A."/>
            <person name="Hawes A."/>
            <person name="Hernandez J."/>
            <person name="Hines S."/>
            <person name="Holder M."/>
            <person name="Hume J."/>
            <person name="Jhangiani S.N."/>
            <person name="Joshi V."/>
            <person name="Khan Z.M."/>
            <person name="Jackson L."/>
            <person name="Kovar C."/>
            <person name="Kowis A."/>
            <person name="Lee S."/>
            <person name="Lewis L.R."/>
            <person name="Margolis J."/>
            <person name="Morgan M."/>
            <person name="Nazareth L.V."/>
            <person name="Nguyen N."/>
            <person name="Okwuonu G."/>
            <person name="Parker D."/>
            <person name="Richards S."/>
            <person name="Ruiz S.J."/>
            <person name="Santibanez J."/>
            <person name="Savard J."/>
            <person name="Scherer S.E."/>
            <person name="Schneider B."/>
            <person name="Sodergren E."/>
            <person name="Tautz D."/>
            <person name="Vattahil S."/>
            <person name="Villasana D."/>
            <person name="White C.S."/>
            <person name="Wright R."/>
            <person name="Park Y."/>
            <person name="Beeman R.W."/>
            <person name="Lord J."/>
            <person name="Oppert B."/>
            <person name="Lorenzen M."/>
            <person name="Brown S."/>
            <person name="Wang L."/>
            <person name="Savard J."/>
            <person name="Tautz D."/>
            <person name="Richards S."/>
            <person name="Weinstock G."/>
            <person name="Gibbs R.A."/>
            <person name="Liu Y."/>
            <person name="Worley K."/>
            <person name="Weinstock G."/>
            <person name="Elsik C.G."/>
            <person name="Reese J.T."/>
            <person name="Elhaik E."/>
            <person name="Landan G."/>
            <person name="Graur D."/>
            <person name="Arensburger P."/>
            <person name="Atkinson P."/>
            <person name="Beeman R.W."/>
            <person name="Beidler J."/>
            <person name="Brown S.J."/>
            <person name="Demuth J.P."/>
            <person name="Drury D.W."/>
            <person name="Du Y.Z."/>
            <person name="Fujiwara H."/>
            <person name="Lorenzen M."/>
            <person name="Maselli V."/>
            <person name="Osanai M."/>
            <person name="Park Y."/>
            <person name="Robertson H.M."/>
            <person name="Tu Z."/>
            <person name="Wang J.J."/>
            <person name="Wang S."/>
            <person name="Richards S."/>
            <person name="Song H."/>
            <person name="Zhang L."/>
            <person name="Sodergren E."/>
            <person name="Werner D."/>
            <person name="Stanke M."/>
            <person name="Morgenstern B."/>
            <person name="Solovyev V."/>
            <person name="Kosarev P."/>
            <person name="Brown G."/>
            <person name="Chen H.C."/>
            <person name="Ermolaeva O."/>
            <person name="Hlavina W."/>
            <person name="Kapustin Y."/>
            <person name="Kiryutin B."/>
            <person name="Kitts P."/>
            <person name="Maglott D."/>
            <person name="Pruitt K."/>
            <person name="Sapojnikov V."/>
            <person name="Souvorov A."/>
            <person name="Mackey A.J."/>
            <person name="Waterhouse R.M."/>
            <person name="Wyder S."/>
            <person name="Zdobnov E.M."/>
            <person name="Zdobnov E.M."/>
            <person name="Wyder S."/>
            <person name="Kriventseva E.V."/>
            <person name="Kadowaki T."/>
            <person name="Bork P."/>
            <person name="Aranda M."/>
            <person name="Bao R."/>
            <person name="Beermann A."/>
            <person name="Berns N."/>
            <person name="Bolognesi R."/>
            <person name="Bonneton F."/>
            <person name="Bopp D."/>
            <person name="Brown S.J."/>
            <person name="Bucher G."/>
            <person name="Butts T."/>
            <person name="Chaumot A."/>
            <person name="Denell R.E."/>
            <person name="Ferrier D.E."/>
            <person name="Friedrich M."/>
            <person name="Gordon C.M."/>
            <person name="Jindra M."/>
            <person name="Klingler M."/>
            <person name="Lan Q."/>
            <person name="Lattorff H.M."/>
            <person name="Laudet V."/>
            <person name="von Levetsow C."/>
            <person name="Liu Z."/>
            <person name="Lutz R."/>
            <person name="Lynch J.A."/>
            <person name="da Fonseca R.N."/>
            <person name="Posnien N."/>
            <person name="Reuter R."/>
            <person name="Roth S."/>
            <person name="Savard J."/>
            <person name="Schinko J.B."/>
            <person name="Schmitt C."/>
            <person name="Schoppmeier M."/>
            <person name="Schroder R."/>
            <person name="Shippy T.D."/>
            <person name="Simonnet F."/>
            <person name="Marques-Souza H."/>
            <person name="Tautz D."/>
            <person name="Tomoyasu Y."/>
            <person name="Trauner J."/>
            <person name="Van der Zee M."/>
            <person name="Vervoort M."/>
            <person name="Wittkopp N."/>
            <person name="Wimmer E.A."/>
            <person name="Yang X."/>
            <person name="Jones A.K."/>
            <person name="Sattelle D.B."/>
            <person name="Ebert P.R."/>
            <person name="Nelson D."/>
            <person name="Scott J.G."/>
            <person name="Beeman R.W."/>
            <person name="Muthukrishnan S."/>
            <person name="Kramer K.J."/>
            <person name="Arakane Y."/>
            <person name="Beeman R.W."/>
            <person name="Zhu Q."/>
            <person name="Hogenkamp D."/>
            <person name="Dixit R."/>
            <person name="Oppert B."/>
            <person name="Jiang H."/>
            <person name="Zou Z."/>
            <person name="Marshall J."/>
            <person name="Elpidina E."/>
            <person name="Vinokurov K."/>
            <person name="Oppert C."/>
            <person name="Zou Z."/>
            <person name="Evans J."/>
            <person name="Lu Z."/>
            <person name="Zhao P."/>
            <person name="Sumathipala N."/>
            <person name="Altincicek B."/>
            <person name="Vilcinskas A."/>
            <person name="Williams M."/>
            <person name="Hultmark D."/>
            <person name="Hetru C."/>
            <person name="Jiang H."/>
            <person name="Grimmelikhuijzen C.J."/>
            <person name="Hauser F."/>
            <person name="Cazzamali G."/>
            <person name="Williamson M."/>
            <person name="Park Y."/>
            <person name="Li B."/>
            <person name="Tanaka Y."/>
            <person name="Predel R."/>
            <person name="Neupert S."/>
            <person name="Schachtner J."/>
            <person name="Verleyen P."/>
            <person name="Raible F."/>
            <person name="Bork P."/>
            <person name="Friedrich M."/>
            <person name="Walden K.K."/>
            <person name="Robertson H.M."/>
            <person name="Angeli S."/>
            <person name="Foret S."/>
            <person name="Bucher G."/>
            <person name="Schuetz S."/>
            <person name="Maleszka R."/>
            <person name="Wimmer E.A."/>
            <person name="Beeman R.W."/>
            <person name="Lorenzen M."/>
            <person name="Tomoyasu Y."/>
            <person name="Miller S.C."/>
            <person name="Grossmann D."/>
            <person name="Bucher G."/>
        </authorList>
    </citation>
    <scope>NUCLEOTIDE SEQUENCE [LARGE SCALE GENOMIC DNA]</scope>
    <source>
        <strain evidence="10 11">Georgia GA2</strain>
    </source>
</reference>
<dbReference type="PhylomeDB" id="D6WFL1"/>
<protein>
    <recommendedName>
        <fullName evidence="12">Ionotropic glutamate receptor C-terminal domain-containing protein</fullName>
    </recommendedName>
</protein>
<evidence type="ECO:0000256" key="8">
    <source>
        <dbReference type="SAM" id="Phobius"/>
    </source>
</evidence>
<dbReference type="EMBL" id="KQ971328">
    <property type="protein sequence ID" value="EEZ99798.1"/>
    <property type="molecule type" value="Genomic_DNA"/>
</dbReference>
<dbReference type="SUPFAM" id="SSF53850">
    <property type="entry name" value="Periplasmic binding protein-like II"/>
    <property type="match status" value="1"/>
</dbReference>
<keyword evidence="2" id="KW-1003">Cell membrane</keyword>
<name>D6WFL1_TRICA</name>
<dbReference type="InterPro" id="IPR052192">
    <property type="entry name" value="Insect_Ionotropic_Sensory_Rcpt"/>
</dbReference>